<feature type="compositionally biased region" description="Low complexity" evidence="1">
    <location>
        <begin position="27"/>
        <end position="36"/>
    </location>
</feature>
<evidence type="ECO:0000313" key="3">
    <source>
        <dbReference type="EMBL" id="OWR04553.1"/>
    </source>
</evidence>
<dbReference type="GO" id="GO:0016787">
    <property type="term" value="F:hydrolase activity"/>
    <property type="evidence" value="ECO:0007669"/>
    <property type="project" value="InterPro"/>
</dbReference>
<proteinExistence type="predicted"/>
<dbReference type="EMBL" id="NISI01000002">
    <property type="protein sequence ID" value="OWR04553.1"/>
    <property type="molecule type" value="Genomic_DNA"/>
</dbReference>
<accession>A0A254NHX6</accession>
<name>A0A254NHX6_9BURK</name>
<dbReference type="Pfam" id="PF02230">
    <property type="entry name" value="Abhydrolase_2"/>
    <property type="match status" value="1"/>
</dbReference>
<dbReference type="Gene3D" id="3.40.50.1820">
    <property type="entry name" value="alpha/beta hydrolase"/>
    <property type="match status" value="1"/>
</dbReference>
<organism evidence="3 4">
    <name type="scientific">Roseateles puraquae</name>
    <dbReference type="NCBI Taxonomy" id="431059"/>
    <lineage>
        <taxon>Bacteria</taxon>
        <taxon>Pseudomonadati</taxon>
        <taxon>Pseudomonadota</taxon>
        <taxon>Betaproteobacteria</taxon>
        <taxon>Burkholderiales</taxon>
        <taxon>Sphaerotilaceae</taxon>
        <taxon>Roseateles</taxon>
    </lineage>
</organism>
<evidence type="ECO:0000313" key="4">
    <source>
        <dbReference type="Proteomes" id="UP000197446"/>
    </source>
</evidence>
<evidence type="ECO:0000256" key="1">
    <source>
        <dbReference type="SAM" id="MobiDB-lite"/>
    </source>
</evidence>
<dbReference type="InterPro" id="IPR029058">
    <property type="entry name" value="AB_hydrolase_fold"/>
</dbReference>
<dbReference type="InterPro" id="IPR003140">
    <property type="entry name" value="PLipase/COase/thioEstase"/>
</dbReference>
<protein>
    <submittedName>
        <fullName evidence="3">Esterase</fullName>
    </submittedName>
</protein>
<comment type="caution">
    <text evidence="3">The sequence shown here is derived from an EMBL/GenBank/DDBJ whole genome shotgun (WGS) entry which is preliminary data.</text>
</comment>
<dbReference type="AlphaFoldDB" id="A0A254NHX6"/>
<feature type="region of interest" description="Disordered" evidence="1">
    <location>
        <begin position="27"/>
        <end position="46"/>
    </location>
</feature>
<reference evidence="3 4" key="1">
    <citation type="journal article" date="2007" name="Int. J. Syst. Evol. Microbiol.">
        <title>Description of Pelomonas aquatica sp. nov. and Pelomonas puraquae sp. nov., isolated from industrial and haemodialysis water.</title>
        <authorList>
            <person name="Gomila M."/>
            <person name="Bowien B."/>
            <person name="Falsen E."/>
            <person name="Moore E.R."/>
            <person name="Lalucat J."/>
        </authorList>
    </citation>
    <scope>NUCLEOTIDE SEQUENCE [LARGE SCALE GENOMIC DNA]</scope>
    <source>
        <strain evidence="3 4">CCUG 52769</strain>
    </source>
</reference>
<sequence length="263" mass="28055">MAGSLAISGRATTWPFTFRSIGASSRRAGRPRIAAGDENTGMSQPQDATAPDLLFALLPDSGIAPDGPDTLAPLAAALAAQYPRALVLHLHPPLRDAEGRCRWWPGASPDEAGVNAAVPHLIERLRFEAARHGLPWQRVALAGVGDGALLALEAVQAEQALVGRVLAFAGGYLARPESAPQDVCVHLLHGIADQRFPYRHVVDAAQALVDLGADVTADLLPHIDHSLHPALIEKAMEQLRTFIPARLWREALIAAQENERPVG</sequence>
<evidence type="ECO:0000259" key="2">
    <source>
        <dbReference type="Pfam" id="PF02230"/>
    </source>
</evidence>
<feature type="domain" description="Phospholipase/carboxylesterase/thioesterase" evidence="2">
    <location>
        <begin position="107"/>
        <end position="242"/>
    </location>
</feature>
<keyword evidence="4" id="KW-1185">Reference proteome</keyword>
<dbReference type="SUPFAM" id="SSF53474">
    <property type="entry name" value="alpha/beta-Hydrolases"/>
    <property type="match status" value="1"/>
</dbReference>
<dbReference type="Proteomes" id="UP000197446">
    <property type="component" value="Unassembled WGS sequence"/>
</dbReference>
<gene>
    <name evidence="3" type="ORF">CDO81_08185</name>
</gene>